<evidence type="ECO:0000313" key="8">
    <source>
        <dbReference type="EMBL" id="TJZ74843.1"/>
    </source>
</evidence>
<dbReference type="InterPro" id="IPR004090">
    <property type="entry name" value="Chemotax_Me-accpt_rcpt"/>
</dbReference>
<dbReference type="PROSITE" id="PS50885">
    <property type="entry name" value="HAMP"/>
    <property type="match status" value="1"/>
</dbReference>
<accession>A0A4U0Q1F0</accession>
<sequence>MKIGTRVRLLSAVGLIVVLLALLLTWSFIEKARVPVQNMSDNVIPTLNLLGDMNKDYAEARRDILLHVLSRDPQAMTNYEQNLNKLRDTIIQRIAEYNKTLSDETDRKNSDHLRLELDSYFARIPAILQLSNELRQDEAVQAVNTLTPQANKVFEALDTMGSHYDTLTEQSKADVTSGFATLMYSLIGVCIAAALILIITGELVTRSVVGPLFRLRNFVGNVASNYEFTGRMSDIGHDEVAETSRAFDKLLDTLQGSLRELSSIGEKVGAHAGEVATASNELSTASQKVSESTTSMAAGVEQVTVSVNHVADRAESTDEIARSAGQSAAEGGTVIGETIERINHIAGRVQDSSSYISSLVDRTANISSVVNTIKEIADQTNLLALNAAIEAARAGEMGRGFAVVADEVRKLAERTASSTAEITDTVSAIQHEANQTVDAMQRAVQEVEEGVAHAGQAGEAIQQIRQSTQSVVSEVGQISSAMREQSTASTAMAQEIEKVAQMSEETSAAALRTSEASNDLHALARDMQQVIERYKV</sequence>
<evidence type="ECO:0000313" key="9">
    <source>
        <dbReference type="Proteomes" id="UP000310016"/>
    </source>
</evidence>
<keyword evidence="5" id="KW-0812">Transmembrane</keyword>
<dbReference type="SMART" id="SM00283">
    <property type="entry name" value="MA"/>
    <property type="match status" value="1"/>
</dbReference>
<dbReference type="EMBL" id="SUMF01000005">
    <property type="protein sequence ID" value="TJZ74843.1"/>
    <property type="molecule type" value="Genomic_DNA"/>
</dbReference>
<proteinExistence type="inferred from homology"/>
<dbReference type="PROSITE" id="PS50111">
    <property type="entry name" value="CHEMOTAXIS_TRANSDUC_2"/>
    <property type="match status" value="1"/>
</dbReference>
<dbReference type="Pfam" id="PF00015">
    <property type="entry name" value="MCPsignal"/>
    <property type="match status" value="1"/>
</dbReference>
<dbReference type="Gene3D" id="1.10.287.950">
    <property type="entry name" value="Methyl-accepting chemotaxis protein"/>
    <property type="match status" value="1"/>
</dbReference>
<evidence type="ECO:0000256" key="1">
    <source>
        <dbReference type="ARBA" id="ARBA00004370"/>
    </source>
</evidence>
<dbReference type="InterPro" id="IPR003660">
    <property type="entry name" value="HAMP_dom"/>
</dbReference>
<dbReference type="InterPro" id="IPR004089">
    <property type="entry name" value="MCPsignal_dom"/>
</dbReference>
<feature type="domain" description="Methyl-accepting transducer" evidence="6">
    <location>
        <begin position="264"/>
        <end position="500"/>
    </location>
</feature>
<dbReference type="CDD" id="cd11386">
    <property type="entry name" value="MCP_signal"/>
    <property type="match status" value="1"/>
</dbReference>
<dbReference type="SUPFAM" id="SSF58104">
    <property type="entry name" value="Methyl-accepting chemotaxis protein (MCP) signaling domain"/>
    <property type="match status" value="1"/>
</dbReference>
<keyword evidence="5" id="KW-1133">Transmembrane helix</keyword>
<evidence type="ECO:0000256" key="5">
    <source>
        <dbReference type="SAM" id="Phobius"/>
    </source>
</evidence>
<comment type="caution">
    <text evidence="8">The sequence shown here is derived from an EMBL/GenBank/DDBJ whole genome shotgun (WGS) entry which is preliminary data.</text>
</comment>
<evidence type="ECO:0000259" key="6">
    <source>
        <dbReference type="PROSITE" id="PS50111"/>
    </source>
</evidence>
<keyword evidence="9" id="KW-1185">Reference proteome</keyword>
<dbReference type="PRINTS" id="PR00260">
    <property type="entry name" value="CHEMTRNSDUCR"/>
</dbReference>
<gene>
    <name evidence="8" type="ORF">FAZ21_07770</name>
</gene>
<protein>
    <submittedName>
        <fullName evidence="8">Methyl-accepting chemotaxis protein</fullName>
    </submittedName>
</protein>
<dbReference type="PANTHER" id="PTHR32089">
    <property type="entry name" value="METHYL-ACCEPTING CHEMOTAXIS PROTEIN MCPB"/>
    <property type="match status" value="1"/>
</dbReference>
<evidence type="ECO:0000256" key="4">
    <source>
        <dbReference type="PROSITE-ProRule" id="PRU00284"/>
    </source>
</evidence>
<dbReference type="FunFam" id="1.10.287.950:FF:000001">
    <property type="entry name" value="Methyl-accepting chemotaxis sensory transducer"/>
    <property type="match status" value="1"/>
</dbReference>
<feature type="transmembrane region" description="Helical" evidence="5">
    <location>
        <begin position="7"/>
        <end position="29"/>
    </location>
</feature>
<comment type="subcellular location">
    <subcellularLocation>
        <location evidence="1">Membrane</location>
    </subcellularLocation>
</comment>
<keyword evidence="2 4" id="KW-0807">Transducer</keyword>
<dbReference type="InterPro" id="IPR024478">
    <property type="entry name" value="HlyB_4HB_MCP"/>
</dbReference>
<dbReference type="GO" id="GO:0006935">
    <property type="term" value="P:chemotaxis"/>
    <property type="evidence" value="ECO:0007669"/>
    <property type="project" value="InterPro"/>
</dbReference>
<name>A0A4U0Q1F0_9NEIS</name>
<evidence type="ECO:0000256" key="3">
    <source>
        <dbReference type="ARBA" id="ARBA00029447"/>
    </source>
</evidence>
<dbReference type="GO" id="GO:0016020">
    <property type="term" value="C:membrane"/>
    <property type="evidence" value="ECO:0007669"/>
    <property type="project" value="UniProtKB-SubCell"/>
</dbReference>
<feature type="domain" description="HAMP" evidence="7">
    <location>
        <begin position="206"/>
        <end position="259"/>
    </location>
</feature>
<organism evidence="8 9">
    <name type="scientific">Chitiniphilus eburneus</name>
    <dbReference type="NCBI Taxonomy" id="2571148"/>
    <lineage>
        <taxon>Bacteria</taxon>
        <taxon>Pseudomonadati</taxon>
        <taxon>Pseudomonadota</taxon>
        <taxon>Betaproteobacteria</taxon>
        <taxon>Neisseriales</taxon>
        <taxon>Chitinibacteraceae</taxon>
        <taxon>Chitiniphilus</taxon>
    </lineage>
</organism>
<dbReference type="AlphaFoldDB" id="A0A4U0Q1F0"/>
<dbReference type="RefSeq" id="WP_136772697.1">
    <property type="nucleotide sequence ID" value="NZ_CP156074.1"/>
</dbReference>
<evidence type="ECO:0000256" key="2">
    <source>
        <dbReference type="ARBA" id="ARBA00023224"/>
    </source>
</evidence>
<dbReference type="GO" id="GO:0004888">
    <property type="term" value="F:transmembrane signaling receptor activity"/>
    <property type="evidence" value="ECO:0007669"/>
    <property type="project" value="InterPro"/>
</dbReference>
<evidence type="ECO:0000259" key="7">
    <source>
        <dbReference type="PROSITE" id="PS50885"/>
    </source>
</evidence>
<keyword evidence="5" id="KW-0472">Membrane</keyword>
<dbReference type="OrthoDB" id="9179351at2"/>
<dbReference type="PANTHER" id="PTHR32089:SF112">
    <property type="entry name" value="LYSOZYME-LIKE PROTEIN-RELATED"/>
    <property type="match status" value="1"/>
</dbReference>
<dbReference type="Proteomes" id="UP000310016">
    <property type="component" value="Unassembled WGS sequence"/>
</dbReference>
<dbReference type="Pfam" id="PF12729">
    <property type="entry name" value="4HB_MCP_1"/>
    <property type="match status" value="1"/>
</dbReference>
<comment type="similarity">
    <text evidence="3">Belongs to the methyl-accepting chemotaxis (MCP) protein family.</text>
</comment>
<reference evidence="8 9" key="1">
    <citation type="submission" date="2019-04" db="EMBL/GenBank/DDBJ databases">
        <title>Chitiniphilus eburnea sp. nov., a novel chitinolytic bacterium isolated from aquaculture sludge.</title>
        <authorList>
            <person name="Sheng M."/>
        </authorList>
    </citation>
    <scope>NUCLEOTIDE SEQUENCE [LARGE SCALE GENOMIC DNA]</scope>
    <source>
        <strain evidence="8 9">HX-2-15</strain>
    </source>
</reference>
<dbReference type="GO" id="GO:0007165">
    <property type="term" value="P:signal transduction"/>
    <property type="evidence" value="ECO:0007669"/>
    <property type="project" value="UniProtKB-KW"/>
</dbReference>